<protein>
    <submittedName>
        <fullName evidence="1">Uncharacterized protein</fullName>
    </submittedName>
</protein>
<sequence length="166" mass="18418">MLCADIDRPASLGFAERTLFLVAAFTFLLLPISQQPLAQGLQSQESIDAIVGSDVKTEETTKNAQVERILTAIQMTQDSAERVRKAFTVNELEIVFLPDLGKETGAIEKAIEEHEADIEVLRDSIEGSAMFYHAIDSRQILLQDVVAMEFGTDDRATIFVTGDERR</sequence>
<name>Q11BA8_CHESB</name>
<dbReference type="eggNOG" id="ENOG502ZZRZ">
    <property type="taxonomic scope" value="Bacteria"/>
</dbReference>
<accession>Q11BA8</accession>
<dbReference type="KEGG" id="mes:Meso_3950"/>
<dbReference type="EMBL" id="CP000390">
    <property type="protein sequence ID" value="ABG65317.1"/>
    <property type="molecule type" value="Genomic_DNA"/>
</dbReference>
<dbReference type="HOGENOM" id="CLU_1599776_0_0_5"/>
<proteinExistence type="predicted"/>
<gene>
    <name evidence="1" type="ordered locus">Meso_3950</name>
</gene>
<reference evidence="1" key="1">
    <citation type="submission" date="2006-06" db="EMBL/GenBank/DDBJ databases">
        <title>Complete sequence of chromosome of Chelativorans sp. BNC1.</title>
        <authorList>
            <consortium name="US DOE Joint Genome Institute"/>
            <person name="Copeland A."/>
            <person name="Lucas S."/>
            <person name="Lapidus A."/>
            <person name="Barry K."/>
            <person name="Detter J.C."/>
            <person name="Glavina del Rio T."/>
            <person name="Hammon N."/>
            <person name="Israni S."/>
            <person name="Dalin E."/>
            <person name="Tice H."/>
            <person name="Pitluck S."/>
            <person name="Chertkov O."/>
            <person name="Brettin T."/>
            <person name="Bruce D."/>
            <person name="Han C."/>
            <person name="Tapia R."/>
            <person name="Gilna P."/>
            <person name="Schmutz J."/>
            <person name="Larimer F."/>
            <person name="Land M."/>
            <person name="Hauser L."/>
            <person name="Kyrpides N."/>
            <person name="Mikhailova N."/>
            <person name="Richardson P."/>
        </authorList>
    </citation>
    <scope>NUCLEOTIDE SEQUENCE</scope>
    <source>
        <strain evidence="1">BNC1</strain>
    </source>
</reference>
<dbReference type="AlphaFoldDB" id="Q11BA8"/>
<evidence type="ECO:0000313" key="1">
    <source>
        <dbReference type="EMBL" id="ABG65317.1"/>
    </source>
</evidence>
<organism evidence="1">
    <name type="scientific">Chelativorans sp. (strain BNC1)</name>
    <dbReference type="NCBI Taxonomy" id="266779"/>
    <lineage>
        <taxon>Bacteria</taxon>
        <taxon>Pseudomonadati</taxon>
        <taxon>Pseudomonadota</taxon>
        <taxon>Alphaproteobacteria</taxon>
        <taxon>Hyphomicrobiales</taxon>
        <taxon>Phyllobacteriaceae</taxon>
        <taxon>Chelativorans</taxon>
    </lineage>
</organism>